<dbReference type="RefSeq" id="WP_147192872.1">
    <property type="nucleotide sequence ID" value="NZ_CP042435.1"/>
</dbReference>
<dbReference type="Pfam" id="PF03160">
    <property type="entry name" value="Calx-beta"/>
    <property type="match status" value="1"/>
</dbReference>
<dbReference type="InterPro" id="IPR013783">
    <property type="entry name" value="Ig-like_fold"/>
</dbReference>
<dbReference type="OrthoDB" id="9805017at2"/>
<dbReference type="Pfam" id="PF13385">
    <property type="entry name" value="Laminin_G_3"/>
    <property type="match status" value="1"/>
</dbReference>
<dbReference type="Gene3D" id="4.10.1080.10">
    <property type="entry name" value="TSP type-3 repeat"/>
    <property type="match status" value="1"/>
</dbReference>
<dbReference type="InterPro" id="IPR003410">
    <property type="entry name" value="HYR_dom"/>
</dbReference>
<keyword evidence="1" id="KW-0732">Signal</keyword>
<evidence type="ECO:0000313" key="8">
    <source>
        <dbReference type="EMBL" id="QEC69996.1"/>
    </source>
</evidence>
<keyword evidence="4" id="KW-1015">Disulfide bond</keyword>
<evidence type="ECO:0000256" key="5">
    <source>
        <dbReference type="SAM" id="MobiDB-lite"/>
    </source>
</evidence>
<dbReference type="PROSITE" id="PS50825">
    <property type="entry name" value="HYR"/>
    <property type="match status" value="1"/>
</dbReference>
<proteinExistence type="predicted"/>
<dbReference type="InterPro" id="IPR007110">
    <property type="entry name" value="Ig-like_dom"/>
</dbReference>
<dbReference type="Pfam" id="PF11617">
    <property type="entry name" value="Cu-binding_MopE"/>
    <property type="match status" value="7"/>
</dbReference>
<dbReference type="InterPro" id="IPR038081">
    <property type="entry name" value="CalX-like_sf"/>
</dbReference>
<name>A0A5B8VHD0_9BACT</name>
<dbReference type="Pfam" id="PF02412">
    <property type="entry name" value="TSP_3"/>
    <property type="match status" value="2"/>
</dbReference>
<sequence>MKRLITLIIFTLFAFNFLYAQDLSNGLVAYFKMNGNLNNSGSANVSAVANATTYTTDNLNVANSAIQFAGSTASNVVITDNGNLDFTGDFSVSFGLYFNGNSKGGLIDNNLNYGGYGVWLWNAYGPWNIQFNFKNSSVGSAATSFTANTWHYVTAERSAGMLSIYIDGSFKASAAEGTTTPNYSTLAPVLGQMGYNAYSPPYYNPLNGKLDEVRFYNRALSASEITSLYNNFITAAQPVTITCPGTTTVTGEPGICTKLVNGLDPVISPSDYNGTLSYSLSGATTGNGSGSVSGLTFNKGTTNVTYTITDGDGLPVSCSFNVIVNPAQEICGNGIDDNCDGQIDEGCTLYTFYKDNDNDGYGDINTVITNYTGTIPSGYVTNNTDCDDNNSSVHQSVTPTISISAASTTICSGQDITINADITNGGTAPYFKWYKNGILFETGGSSSTTFANTSNGDIYTTELTSSAACANPQTVSSNQLPITVNAKTTYYKDADNDGYGDISNYILDCSQPSGYVSNYTDCDDNNSSVHQSFAFYLDADGDNYGSGNPVMLCAVDSNTPPSGYSINNFDCDDNNANVYRSFPFYLDVDGDGHGTGSHVFLCAVDANTAPAGYAVILGDNCPNTYNPDQADLDFDGVGDACDACVDPDFDGVCNTTDNCSTVSNPDQKDTDGDGVGDACDVDDDNDGVNDELDCAPLDNTKWQSASAYIDIDGDGYDAGSETICYGASLPEGYSLTTNGTDCNDNDGTVHTPQTYYADNDGDGFGDANNSISECTSTAPSGYVTDNTDCDDTKLLYADSDGDGYGAGSPVACGVDNNSDCNDADGTVHAPQTYYADNDGDGFGDANNSINECTSTAPSGYVTDNTDCDDTQLLYADSDGDGYGSGSPVACGVDNNTDCNDADGTVHTPQTYYADNDGDGFGDANNSTIACSSTAPSGYVADNTDCDDTQLLYADNDGDGYGAGPQVACGVDNSTDCNDADGTVHTPQTYYADNDGDGFGDVNNSISECSSTPPSGYVTDNTDCDDSKLLYADNDGDSYGAGSSVACGVDNNTDCNDADGTVHTPQTYYADNDGDGFGDVNNSISECTSTPPSGYVTDNTDCDDSKLLYADNDGDGYGAGSSVACGVDNNTDCNDADITVHAPQTYYADNDGDGFGDANNSISVCASTAPSGYVTDNTDCDDTKLLYADNDGDGYGAGSPVACGVDNNTDCNDADGTVHSPQTYYADNDGDGFGDANNSISECSSTPPSGYVTDNTDCDDSKLLYADNDGDGYGAGSSVACGVDNNTDCNDADGTVHPGAAEICGNGIDDNCDGHIDEGCNTPVTISIADASIVEGNNGLKAMKFIVSLSKAATQKVTVNFRTQNGTALAGSDYALTLGSVSFKKGLTQKVIKIIISGDRQVEPDETFTVELSNPKNAAIADGTATGTILNDDFSSLTTSPEITTGDNKPVKPNYTVKIWPNPVRDLLTVQLVGVSNGEVSLQLQDIQGRVLKQGKVKPFTKLAQQQIDVSGFANGVYLLVIVSDTGGIQSKKIIVDHSH</sequence>
<dbReference type="SMART" id="SM00237">
    <property type="entry name" value="Calx_beta"/>
    <property type="match status" value="1"/>
</dbReference>
<dbReference type="GO" id="GO:0005509">
    <property type="term" value="F:calcium ion binding"/>
    <property type="evidence" value="ECO:0007669"/>
    <property type="project" value="InterPro"/>
</dbReference>
<keyword evidence="2" id="KW-0677">Repeat</keyword>
<keyword evidence="3" id="KW-0106">Calcium</keyword>
<dbReference type="Gene3D" id="2.60.40.10">
    <property type="entry name" value="Immunoglobulins"/>
    <property type="match status" value="1"/>
</dbReference>
<protein>
    <submittedName>
        <fullName evidence="8">T9SS type A sorting domain-containing protein</fullName>
    </submittedName>
</protein>
<organism evidence="8 9">
    <name type="scientific">Panacibacter ginsenosidivorans</name>
    <dbReference type="NCBI Taxonomy" id="1813871"/>
    <lineage>
        <taxon>Bacteria</taxon>
        <taxon>Pseudomonadati</taxon>
        <taxon>Bacteroidota</taxon>
        <taxon>Chitinophagia</taxon>
        <taxon>Chitinophagales</taxon>
        <taxon>Chitinophagaceae</taxon>
        <taxon>Panacibacter</taxon>
    </lineage>
</organism>
<evidence type="ECO:0000256" key="4">
    <source>
        <dbReference type="ARBA" id="ARBA00023157"/>
    </source>
</evidence>
<dbReference type="InterPro" id="IPR021655">
    <property type="entry name" value="Put_metal-bd"/>
</dbReference>
<evidence type="ECO:0000259" key="6">
    <source>
        <dbReference type="PROSITE" id="PS50825"/>
    </source>
</evidence>
<feature type="domain" description="HYR" evidence="6">
    <location>
        <begin position="233"/>
        <end position="326"/>
    </location>
</feature>
<dbReference type="GO" id="GO:0004553">
    <property type="term" value="F:hydrolase activity, hydrolyzing O-glycosyl compounds"/>
    <property type="evidence" value="ECO:0007669"/>
    <property type="project" value="UniProtKB-ARBA"/>
</dbReference>
<dbReference type="PROSITE" id="PS50835">
    <property type="entry name" value="IG_LIKE"/>
    <property type="match status" value="1"/>
</dbReference>
<dbReference type="NCBIfam" id="TIGR04183">
    <property type="entry name" value="Por_Secre_tail"/>
    <property type="match status" value="1"/>
</dbReference>
<evidence type="ECO:0000259" key="7">
    <source>
        <dbReference type="PROSITE" id="PS50835"/>
    </source>
</evidence>
<reference evidence="8 9" key="1">
    <citation type="journal article" date="2016" name="Int. J. Syst. Evol. Microbiol.">
        <title>Panacibacter ginsenosidivorans gen. nov., sp. nov., with ginsenoside converting activity isolated from soil of a ginseng field.</title>
        <authorList>
            <person name="Siddiqi M.Z."/>
            <person name="Muhammad Shafi S."/>
            <person name="Choi K.D."/>
            <person name="Im W.T."/>
        </authorList>
    </citation>
    <scope>NUCLEOTIDE SEQUENCE [LARGE SCALE GENOMIC DNA]</scope>
    <source>
        <strain evidence="8 9">Gsoil1550</strain>
    </source>
</reference>
<evidence type="ECO:0000256" key="2">
    <source>
        <dbReference type="ARBA" id="ARBA00022737"/>
    </source>
</evidence>
<dbReference type="KEGG" id="pgin:FRZ67_22840"/>
<evidence type="ECO:0000256" key="3">
    <source>
        <dbReference type="ARBA" id="ARBA00022837"/>
    </source>
</evidence>
<dbReference type="InterPro" id="IPR013320">
    <property type="entry name" value="ConA-like_dom_sf"/>
</dbReference>
<dbReference type="Proteomes" id="UP000321533">
    <property type="component" value="Chromosome"/>
</dbReference>
<dbReference type="SUPFAM" id="SSF103647">
    <property type="entry name" value="TSP type-3 repeat"/>
    <property type="match status" value="1"/>
</dbReference>
<dbReference type="InterPro" id="IPR026444">
    <property type="entry name" value="Secre_tail"/>
</dbReference>
<evidence type="ECO:0000313" key="9">
    <source>
        <dbReference type="Proteomes" id="UP000321533"/>
    </source>
</evidence>
<dbReference type="Gene3D" id="2.60.40.2030">
    <property type="match status" value="1"/>
</dbReference>
<dbReference type="InterPro" id="IPR003644">
    <property type="entry name" value="Calx_beta"/>
</dbReference>
<dbReference type="InterPro" id="IPR028974">
    <property type="entry name" value="TSP_type-3_rpt"/>
</dbReference>
<dbReference type="SUPFAM" id="SSF141072">
    <property type="entry name" value="CalX-like"/>
    <property type="match status" value="1"/>
</dbReference>
<evidence type="ECO:0000256" key="1">
    <source>
        <dbReference type="ARBA" id="ARBA00022729"/>
    </source>
</evidence>
<dbReference type="SUPFAM" id="SSF49899">
    <property type="entry name" value="Concanavalin A-like lectins/glucanases"/>
    <property type="match status" value="1"/>
</dbReference>
<feature type="region of interest" description="Disordered" evidence="5">
    <location>
        <begin position="660"/>
        <end position="682"/>
    </location>
</feature>
<feature type="domain" description="Ig-like" evidence="7">
    <location>
        <begin position="399"/>
        <end position="476"/>
    </location>
</feature>
<dbReference type="Gene3D" id="2.60.120.200">
    <property type="match status" value="1"/>
</dbReference>
<gene>
    <name evidence="8" type="ORF">FRZ67_22840</name>
</gene>
<dbReference type="GO" id="GO:0005975">
    <property type="term" value="P:carbohydrate metabolic process"/>
    <property type="evidence" value="ECO:0007669"/>
    <property type="project" value="UniProtKB-ARBA"/>
</dbReference>
<dbReference type="EMBL" id="CP042435">
    <property type="protein sequence ID" value="QEC69996.1"/>
    <property type="molecule type" value="Genomic_DNA"/>
</dbReference>
<dbReference type="GO" id="GO:0007155">
    <property type="term" value="P:cell adhesion"/>
    <property type="evidence" value="ECO:0007669"/>
    <property type="project" value="InterPro"/>
</dbReference>
<dbReference type="InterPro" id="IPR003367">
    <property type="entry name" value="Thrombospondin_3-like_rpt"/>
</dbReference>
<dbReference type="InterPro" id="IPR006558">
    <property type="entry name" value="LamG-like"/>
</dbReference>
<accession>A0A5B8VHD0</accession>
<dbReference type="SMART" id="SM00560">
    <property type="entry name" value="LamGL"/>
    <property type="match status" value="1"/>
</dbReference>
<dbReference type="PANTHER" id="PTHR10199">
    <property type="entry name" value="THROMBOSPONDIN"/>
    <property type="match status" value="1"/>
</dbReference>
<dbReference type="GO" id="GO:0016020">
    <property type="term" value="C:membrane"/>
    <property type="evidence" value="ECO:0007669"/>
    <property type="project" value="InterPro"/>
</dbReference>
<dbReference type="Pfam" id="PF18962">
    <property type="entry name" value="Por_Secre_tail"/>
    <property type="match status" value="1"/>
</dbReference>
<dbReference type="GO" id="GO:0007154">
    <property type="term" value="P:cell communication"/>
    <property type="evidence" value="ECO:0007669"/>
    <property type="project" value="InterPro"/>
</dbReference>
<keyword evidence="9" id="KW-1185">Reference proteome</keyword>